<gene>
    <name evidence="2" type="ORF">AVCANL283_06680</name>
</gene>
<reference evidence="2 3" key="1">
    <citation type="submission" date="2020-07" db="EMBL/GenBank/DDBJ databases">
        <title>Transfer of Campylobacter canadensis to the novel genus Avispirillum gen. nov., that also includes two novel species recovered from migratory waterfowl: Avispirillum anseris sp. nov. and Avispirillum brantae sp. nov.</title>
        <authorList>
            <person name="Miller W.G."/>
            <person name="Chapman M.H."/>
            <person name="Yee E."/>
            <person name="Inglis G.D."/>
        </authorList>
    </citation>
    <scope>NUCLEOTIDE SEQUENCE [LARGE SCALE GENOMIC DNA]</scope>
    <source>
        <strain evidence="2 3">L283</strain>
    </source>
</reference>
<feature type="non-terminal residue" evidence="2">
    <location>
        <position position="188"/>
    </location>
</feature>
<dbReference type="RefSeq" id="WP_224316189.1">
    <property type="nucleotide sequence ID" value="NZ_JACGBB010000015.1"/>
</dbReference>
<dbReference type="CDD" id="cd11297">
    <property type="entry name" value="PIN_LabA-like_N_1"/>
    <property type="match status" value="1"/>
</dbReference>
<dbReference type="Pfam" id="PF01936">
    <property type="entry name" value="NYN"/>
    <property type="match status" value="1"/>
</dbReference>
<evidence type="ECO:0000313" key="3">
    <source>
        <dbReference type="Proteomes" id="UP000786183"/>
    </source>
</evidence>
<accession>A0ABS7WSP0</accession>
<sequence>MKDENKVALFIDADNISHKYIEKIIDKSLEFGKIIIKRIYADWSKISNKENYKTEILKFSLTPMQHFSLTSNNKNATDMHLIADLMDVYINKDIDVFIIISSDSDYASVINKLRENNKFCIGMGETKSVQNYKNTFDKFIALDDENDENDEIQNEQKNYLIEQKKYLQKIILNLIDKNQEADFARIHQ</sequence>
<keyword evidence="3" id="KW-1185">Reference proteome</keyword>
<proteinExistence type="predicted"/>
<dbReference type="Proteomes" id="UP000786183">
    <property type="component" value="Unassembled WGS sequence"/>
</dbReference>
<evidence type="ECO:0000313" key="2">
    <source>
        <dbReference type="EMBL" id="MBZ7987783.1"/>
    </source>
</evidence>
<dbReference type="Gene3D" id="3.40.50.1010">
    <property type="entry name" value="5'-nuclease"/>
    <property type="match status" value="1"/>
</dbReference>
<evidence type="ECO:0000259" key="1">
    <source>
        <dbReference type="Pfam" id="PF01936"/>
    </source>
</evidence>
<dbReference type="PANTHER" id="PTHR35811:SF1">
    <property type="entry name" value="HTH OST-TYPE DOMAIN-CONTAINING PROTEIN"/>
    <property type="match status" value="1"/>
</dbReference>
<dbReference type="EMBL" id="JACGBB010000015">
    <property type="protein sequence ID" value="MBZ7987783.1"/>
    <property type="molecule type" value="Genomic_DNA"/>
</dbReference>
<name>A0ABS7WSP0_9BACT</name>
<dbReference type="InterPro" id="IPR021139">
    <property type="entry name" value="NYN"/>
</dbReference>
<organism evidence="2 3">
    <name type="scientific">Campylobacter canadensis</name>
    <dbReference type="NCBI Taxonomy" id="449520"/>
    <lineage>
        <taxon>Bacteria</taxon>
        <taxon>Pseudomonadati</taxon>
        <taxon>Campylobacterota</taxon>
        <taxon>Epsilonproteobacteria</taxon>
        <taxon>Campylobacterales</taxon>
        <taxon>Campylobacteraceae</taxon>
        <taxon>Campylobacter</taxon>
    </lineage>
</organism>
<comment type="caution">
    <text evidence="2">The sequence shown here is derived from an EMBL/GenBank/DDBJ whole genome shotgun (WGS) entry which is preliminary data.</text>
</comment>
<protein>
    <submittedName>
        <fullName evidence="2">NYN domain-containing protein</fullName>
    </submittedName>
</protein>
<dbReference type="PANTHER" id="PTHR35811">
    <property type="entry name" value="SLR1870 PROTEIN"/>
    <property type="match status" value="1"/>
</dbReference>
<feature type="domain" description="NYN" evidence="1">
    <location>
        <begin position="6"/>
        <end position="143"/>
    </location>
</feature>